<evidence type="ECO:0000313" key="18">
    <source>
        <dbReference type="EMBL" id="TWI88721.1"/>
    </source>
</evidence>
<keyword evidence="4" id="KW-1134">Transmembrane beta strand</keyword>
<evidence type="ECO:0000256" key="10">
    <source>
        <dbReference type="ARBA" id="ARBA00023114"/>
    </source>
</evidence>
<dbReference type="RefSeq" id="WP_145714481.1">
    <property type="nucleotide sequence ID" value="NZ_BAAAFY010000001.1"/>
</dbReference>
<organism evidence="18 19">
    <name type="scientific">Chitinophaga japonensis</name>
    <name type="common">Flexibacter japonensis</name>
    <dbReference type="NCBI Taxonomy" id="104662"/>
    <lineage>
        <taxon>Bacteria</taxon>
        <taxon>Pseudomonadati</taxon>
        <taxon>Bacteroidota</taxon>
        <taxon>Chitinophagia</taxon>
        <taxon>Chitinophagales</taxon>
        <taxon>Chitinophagaceae</taxon>
        <taxon>Chitinophaga</taxon>
    </lineage>
</organism>
<keyword evidence="11 15" id="KW-0472">Membrane</keyword>
<evidence type="ECO:0000256" key="7">
    <source>
        <dbReference type="ARBA" id="ARBA00022729"/>
    </source>
</evidence>
<accession>A0A562T5A3</accession>
<evidence type="ECO:0000259" key="16">
    <source>
        <dbReference type="Pfam" id="PF02563"/>
    </source>
</evidence>
<evidence type="ECO:0000256" key="12">
    <source>
        <dbReference type="ARBA" id="ARBA00023139"/>
    </source>
</evidence>
<evidence type="ECO:0000256" key="14">
    <source>
        <dbReference type="ARBA" id="ARBA00023288"/>
    </source>
</evidence>
<protein>
    <submittedName>
        <fullName evidence="18">Polysaccharide export outer membrane protein</fullName>
    </submittedName>
</protein>
<evidence type="ECO:0000256" key="6">
    <source>
        <dbReference type="ARBA" id="ARBA00022692"/>
    </source>
</evidence>
<keyword evidence="6 15" id="KW-0812">Transmembrane</keyword>
<evidence type="ECO:0000259" key="17">
    <source>
        <dbReference type="Pfam" id="PF22461"/>
    </source>
</evidence>
<comment type="caution">
    <text evidence="18">The sequence shown here is derived from an EMBL/GenBank/DDBJ whole genome shotgun (WGS) entry which is preliminary data.</text>
</comment>
<feature type="domain" description="Polysaccharide export protein N-terminal" evidence="16">
    <location>
        <begin position="51"/>
        <end position="148"/>
    </location>
</feature>
<evidence type="ECO:0000256" key="11">
    <source>
        <dbReference type="ARBA" id="ARBA00023136"/>
    </source>
</evidence>
<keyword evidence="10" id="KW-0626">Porin</keyword>
<evidence type="ECO:0000256" key="5">
    <source>
        <dbReference type="ARBA" id="ARBA00022597"/>
    </source>
</evidence>
<keyword evidence="3" id="KW-0813">Transport</keyword>
<keyword evidence="12" id="KW-0564">Palmitate</keyword>
<keyword evidence="19" id="KW-1185">Reference proteome</keyword>
<comment type="similarity">
    <text evidence="2">Belongs to the BexD/CtrA/VexA family.</text>
</comment>
<dbReference type="GO" id="GO:0015288">
    <property type="term" value="F:porin activity"/>
    <property type="evidence" value="ECO:0007669"/>
    <property type="project" value="UniProtKB-KW"/>
</dbReference>
<dbReference type="InterPro" id="IPR003715">
    <property type="entry name" value="Poly_export_N"/>
</dbReference>
<dbReference type="GO" id="GO:0015159">
    <property type="term" value="F:polysaccharide transmembrane transporter activity"/>
    <property type="evidence" value="ECO:0007669"/>
    <property type="project" value="InterPro"/>
</dbReference>
<comment type="subcellular location">
    <subcellularLocation>
        <location evidence="1">Cell outer membrane</location>
        <topology evidence="1">Multi-pass membrane protein</topology>
    </subcellularLocation>
</comment>
<evidence type="ECO:0000256" key="9">
    <source>
        <dbReference type="ARBA" id="ARBA00023065"/>
    </source>
</evidence>
<evidence type="ECO:0000256" key="4">
    <source>
        <dbReference type="ARBA" id="ARBA00022452"/>
    </source>
</evidence>
<dbReference type="PANTHER" id="PTHR33619">
    <property type="entry name" value="POLYSACCHARIDE EXPORT PROTEIN GFCE-RELATED"/>
    <property type="match status" value="1"/>
</dbReference>
<sequence length="269" mass="29687">MRLRTEPGLKWLVLGLIIFSCLITSCATQKNTLYLQDIRDTTIAVNGNFEPRIQKNDVLQITVSSLNPEDAIIYNASNTVAPTGGGGASSGSTAALGGFLVDQQGFIQYPVLGAIKAEGLTKKELTDQIRNQLLERRLLVDPVVSVRFLNYRVTLLGEVAHPTVVNVTNEKISILEAIGMAGDVTVYGKKENVLLIRDEEGKRVIKRLNLNDKNILNSPYYYLQSNDVVYVEPNKAKQYTGEKSRLLLPVIFSGLSLAVIILDRLILKD</sequence>
<feature type="domain" description="SLBB" evidence="17">
    <location>
        <begin position="152"/>
        <end position="231"/>
    </location>
</feature>
<dbReference type="Pfam" id="PF02563">
    <property type="entry name" value="Poly_export"/>
    <property type="match status" value="1"/>
</dbReference>
<keyword evidence="13" id="KW-0998">Cell outer membrane</keyword>
<keyword evidence="14" id="KW-0449">Lipoprotein</keyword>
<keyword evidence="15" id="KW-1133">Transmembrane helix</keyword>
<evidence type="ECO:0000256" key="8">
    <source>
        <dbReference type="ARBA" id="ARBA00023047"/>
    </source>
</evidence>
<evidence type="ECO:0000256" key="2">
    <source>
        <dbReference type="ARBA" id="ARBA00009450"/>
    </source>
</evidence>
<name>A0A562T5A3_CHIJA</name>
<dbReference type="OrthoDB" id="662756at2"/>
<dbReference type="Pfam" id="PF22461">
    <property type="entry name" value="SLBB_2"/>
    <property type="match status" value="1"/>
</dbReference>
<evidence type="ECO:0000256" key="3">
    <source>
        <dbReference type="ARBA" id="ARBA00022448"/>
    </source>
</evidence>
<dbReference type="Gene3D" id="3.30.1950.10">
    <property type="entry name" value="wza like domain"/>
    <property type="match status" value="1"/>
</dbReference>
<evidence type="ECO:0000256" key="15">
    <source>
        <dbReference type="SAM" id="Phobius"/>
    </source>
</evidence>
<proteinExistence type="inferred from homology"/>
<dbReference type="GO" id="GO:0006811">
    <property type="term" value="P:monoatomic ion transport"/>
    <property type="evidence" value="ECO:0007669"/>
    <property type="project" value="UniProtKB-KW"/>
</dbReference>
<dbReference type="AlphaFoldDB" id="A0A562T5A3"/>
<feature type="transmembrane region" description="Helical" evidence="15">
    <location>
        <begin position="246"/>
        <end position="267"/>
    </location>
</feature>
<evidence type="ECO:0000313" key="19">
    <source>
        <dbReference type="Proteomes" id="UP000316778"/>
    </source>
</evidence>
<keyword evidence="5" id="KW-0762">Sugar transport</keyword>
<keyword evidence="9" id="KW-0406">Ion transport</keyword>
<dbReference type="Proteomes" id="UP000316778">
    <property type="component" value="Unassembled WGS sequence"/>
</dbReference>
<keyword evidence="8" id="KW-0625">Polysaccharide transport</keyword>
<dbReference type="PROSITE" id="PS51257">
    <property type="entry name" value="PROKAR_LIPOPROTEIN"/>
    <property type="match status" value="1"/>
</dbReference>
<dbReference type="PANTHER" id="PTHR33619:SF3">
    <property type="entry name" value="POLYSACCHARIDE EXPORT PROTEIN GFCE-RELATED"/>
    <property type="match status" value="1"/>
</dbReference>
<dbReference type="GO" id="GO:0046930">
    <property type="term" value="C:pore complex"/>
    <property type="evidence" value="ECO:0007669"/>
    <property type="project" value="UniProtKB-KW"/>
</dbReference>
<dbReference type="InterPro" id="IPR054765">
    <property type="entry name" value="SLBB_dom"/>
</dbReference>
<evidence type="ECO:0000256" key="1">
    <source>
        <dbReference type="ARBA" id="ARBA00004571"/>
    </source>
</evidence>
<reference evidence="18 19" key="1">
    <citation type="journal article" date="2013" name="Stand. Genomic Sci.">
        <title>Genomic Encyclopedia of Type Strains, Phase I: The one thousand microbial genomes (KMG-I) project.</title>
        <authorList>
            <person name="Kyrpides N.C."/>
            <person name="Woyke T."/>
            <person name="Eisen J.A."/>
            <person name="Garrity G."/>
            <person name="Lilburn T.G."/>
            <person name="Beck B.J."/>
            <person name="Whitman W.B."/>
            <person name="Hugenholtz P."/>
            <person name="Klenk H.P."/>
        </authorList>
    </citation>
    <scope>NUCLEOTIDE SEQUENCE [LARGE SCALE GENOMIC DNA]</scope>
    <source>
        <strain evidence="18 19">DSM 13484</strain>
    </source>
</reference>
<evidence type="ECO:0000256" key="13">
    <source>
        <dbReference type="ARBA" id="ARBA00023237"/>
    </source>
</evidence>
<gene>
    <name evidence="18" type="ORF">LX66_2807</name>
</gene>
<dbReference type="GO" id="GO:0009279">
    <property type="term" value="C:cell outer membrane"/>
    <property type="evidence" value="ECO:0007669"/>
    <property type="project" value="UniProtKB-SubCell"/>
</dbReference>
<dbReference type="InterPro" id="IPR049712">
    <property type="entry name" value="Poly_export"/>
</dbReference>
<dbReference type="EMBL" id="VLLG01000003">
    <property type="protein sequence ID" value="TWI88721.1"/>
    <property type="molecule type" value="Genomic_DNA"/>
</dbReference>
<keyword evidence="7" id="KW-0732">Signal</keyword>